<name>A0A1J4T9V7_9BACT</name>
<dbReference type="Pfam" id="PF13603">
    <property type="entry name" value="tRNA-synt_1_2"/>
    <property type="match status" value="1"/>
</dbReference>
<evidence type="ECO:0000256" key="9">
    <source>
        <dbReference type="RuleBase" id="RU363039"/>
    </source>
</evidence>
<dbReference type="AlphaFoldDB" id="A0A1J4T9V7"/>
<keyword evidence="6 8" id="KW-0030">Aminoacyl-tRNA synthetase</keyword>
<keyword evidence="3 8" id="KW-0547">Nucleotide-binding</keyword>
<dbReference type="PANTHER" id="PTHR43740">
    <property type="entry name" value="LEUCYL-TRNA SYNTHETASE"/>
    <property type="match status" value="1"/>
</dbReference>
<evidence type="ECO:0000313" key="15">
    <source>
        <dbReference type="Proteomes" id="UP000182860"/>
    </source>
</evidence>
<dbReference type="GO" id="GO:0004823">
    <property type="term" value="F:leucine-tRNA ligase activity"/>
    <property type="evidence" value="ECO:0007669"/>
    <property type="project" value="UniProtKB-UniRule"/>
</dbReference>
<dbReference type="Proteomes" id="UP000182860">
    <property type="component" value="Unassembled WGS sequence"/>
</dbReference>
<dbReference type="FunFam" id="3.40.50.620:FF:000077">
    <property type="entry name" value="Leucine--tRNA ligase"/>
    <property type="match status" value="1"/>
</dbReference>
<dbReference type="FunFam" id="1.10.730.10:FF:000002">
    <property type="entry name" value="Leucine--tRNA ligase"/>
    <property type="match status" value="1"/>
</dbReference>
<evidence type="ECO:0000313" key="14">
    <source>
        <dbReference type="EMBL" id="OIO08554.1"/>
    </source>
</evidence>
<evidence type="ECO:0000256" key="2">
    <source>
        <dbReference type="ARBA" id="ARBA00022598"/>
    </source>
</evidence>
<dbReference type="EC" id="6.1.1.4" evidence="8"/>
<keyword evidence="8" id="KW-0963">Cytoplasm</keyword>
<dbReference type="InterPro" id="IPR002300">
    <property type="entry name" value="aa-tRNA-synth_Ia"/>
</dbReference>
<evidence type="ECO:0000259" key="13">
    <source>
        <dbReference type="Pfam" id="PF13603"/>
    </source>
</evidence>
<dbReference type="HAMAP" id="MF_00049_B">
    <property type="entry name" value="Leu_tRNA_synth_B"/>
    <property type="match status" value="1"/>
</dbReference>
<dbReference type="InterPro" id="IPR015413">
    <property type="entry name" value="Methionyl/Leucyl_tRNA_Synth"/>
</dbReference>
<feature type="domain" description="Aminoacyl-tRNA synthetase class Ia" evidence="10">
    <location>
        <begin position="436"/>
        <end position="636"/>
    </location>
</feature>
<dbReference type="SUPFAM" id="SSF52374">
    <property type="entry name" value="Nucleotidylyl transferase"/>
    <property type="match status" value="1"/>
</dbReference>
<dbReference type="SUPFAM" id="SSF50677">
    <property type="entry name" value="ValRS/IleRS/LeuRS editing domain"/>
    <property type="match status" value="1"/>
</dbReference>
<dbReference type="PRINTS" id="PR00985">
    <property type="entry name" value="TRNASYNTHLEU"/>
</dbReference>
<comment type="caution">
    <text evidence="8">Lacks conserved residue(s) required for the propagation of feature annotation.</text>
</comment>
<dbReference type="InterPro" id="IPR009008">
    <property type="entry name" value="Val/Leu/Ile-tRNA-synth_edit"/>
</dbReference>
<comment type="catalytic activity">
    <reaction evidence="7 8">
        <text>tRNA(Leu) + L-leucine + ATP = L-leucyl-tRNA(Leu) + AMP + diphosphate</text>
        <dbReference type="Rhea" id="RHEA:11688"/>
        <dbReference type="Rhea" id="RHEA-COMP:9613"/>
        <dbReference type="Rhea" id="RHEA-COMP:9622"/>
        <dbReference type="ChEBI" id="CHEBI:30616"/>
        <dbReference type="ChEBI" id="CHEBI:33019"/>
        <dbReference type="ChEBI" id="CHEBI:57427"/>
        <dbReference type="ChEBI" id="CHEBI:78442"/>
        <dbReference type="ChEBI" id="CHEBI:78494"/>
        <dbReference type="ChEBI" id="CHEBI:456215"/>
        <dbReference type="EC" id="6.1.1.4"/>
    </reaction>
</comment>
<evidence type="ECO:0000256" key="5">
    <source>
        <dbReference type="ARBA" id="ARBA00022917"/>
    </source>
</evidence>
<comment type="subcellular location">
    <subcellularLocation>
        <location evidence="8">Cytoplasm</location>
    </subcellularLocation>
</comment>
<accession>A0A1J4T9V7</accession>
<dbReference type="GO" id="GO:0005524">
    <property type="term" value="F:ATP binding"/>
    <property type="evidence" value="ECO:0007669"/>
    <property type="project" value="UniProtKB-UniRule"/>
</dbReference>
<reference evidence="14 15" key="1">
    <citation type="journal article" date="2016" name="Environ. Microbiol.">
        <title>Genomic resolution of a cold subsurface aquifer community provides metabolic insights for novel microbes adapted to high CO concentrations.</title>
        <authorList>
            <person name="Probst A.J."/>
            <person name="Castelle C.J."/>
            <person name="Singh A."/>
            <person name="Brown C.T."/>
            <person name="Anantharaman K."/>
            <person name="Sharon I."/>
            <person name="Hug L.A."/>
            <person name="Burstein D."/>
            <person name="Emerson J.B."/>
            <person name="Thomas B.C."/>
            <person name="Banfield J.F."/>
        </authorList>
    </citation>
    <scope>NUCLEOTIDE SEQUENCE [LARGE SCALE GENOMIC DNA]</scope>
    <source>
        <strain evidence="14">CG1_02_41_21</strain>
    </source>
</reference>
<dbReference type="InterPro" id="IPR013155">
    <property type="entry name" value="M/V/L/I-tRNA-synth_anticd-bd"/>
</dbReference>
<evidence type="ECO:0000256" key="6">
    <source>
        <dbReference type="ARBA" id="ARBA00023146"/>
    </source>
</evidence>
<dbReference type="GO" id="GO:0005829">
    <property type="term" value="C:cytosol"/>
    <property type="evidence" value="ECO:0007669"/>
    <property type="project" value="TreeGrafter"/>
</dbReference>
<evidence type="ECO:0000256" key="7">
    <source>
        <dbReference type="ARBA" id="ARBA00047469"/>
    </source>
</evidence>
<evidence type="ECO:0000256" key="1">
    <source>
        <dbReference type="ARBA" id="ARBA00005594"/>
    </source>
</evidence>
<feature type="domain" description="Methionyl/Valyl/Leucyl/Isoleucyl-tRNA synthetase anticodon-binding" evidence="11">
    <location>
        <begin position="670"/>
        <end position="784"/>
    </location>
</feature>
<dbReference type="PANTHER" id="PTHR43740:SF2">
    <property type="entry name" value="LEUCINE--TRNA LIGASE, MITOCHONDRIAL"/>
    <property type="match status" value="1"/>
</dbReference>
<dbReference type="InterPro" id="IPR025709">
    <property type="entry name" value="Leu_tRNA-synth_edit"/>
</dbReference>
<dbReference type="Gene3D" id="1.10.730.10">
    <property type="entry name" value="Isoleucyl-tRNA Synthetase, Domain 1"/>
    <property type="match status" value="1"/>
</dbReference>
<comment type="caution">
    <text evidence="14">The sequence shown here is derived from an EMBL/GenBank/DDBJ whole genome shotgun (WGS) entry which is preliminary data.</text>
</comment>
<keyword evidence="2 8" id="KW-0436">Ligase</keyword>
<dbReference type="InterPro" id="IPR009080">
    <property type="entry name" value="tRNAsynth_Ia_anticodon-bd"/>
</dbReference>
<evidence type="ECO:0000259" key="10">
    <source>
        <dbReference type="Pfam" id="PF00133"/>
    </source>
</evidence>
<protein>
    <recommendedName>
        <fullName evidence="8">Leucine--tRNA ligase</fullName>
        <ecNumber evidence="8">6.1.1.4</ecNumber>
    </recommendedName>
    <alternativeName>
        <fullName evidence="8">Leucyl-tRNA synthetase</fullName>
        <shortName evidence="8">LeuRS</shortName>
    </alternativeName>
</protein>
<dbReference type="InterPro" id="IPR014729">
    <property type="entry name" value="Rossmann-like_a/b/a_fold"/>
</dbReference>
<sequence>MYDHQRIETKWQKEWRDSHLYRVGEDQTKPKYYILDMFPYPSGTGLHVGHPKGYIATDIFARLKMMQGFNVLHPIGFDAFGLPAENYALQNKMHPKTATDANIVTYKRQLEILGFTYDWEREINTTDPEYYKWTQWAFLKMFEAGLVFESYEPINWCSSCKTGLANEDLEDGKCERCGTLIEQKPMRQWVIKITDYADRLLNDLDKLPDWEESIKEMQRNWIGKSEGAEINFSVKDSELKIKVFTTRVDTIFGCTYVVLAPENKLVEEFKTKITNWSQVAEYIAAVKNKTNLERTDLNKDKTGVKLEGLKVINPFNGTEVDVFIADYVLNSYGTGAVMAVPAHDERDFEFAKKYNIEIKFVIESKEKKGFIYSVPNGFSKELARHAELNDKIILHGQEGFLIDSGEFTGLDSASARTKMVEWLKKNNCGNGKINYKLQDWVFSRQRYWGEPIPIIHCNKCGAVPVPYEQLPLTLPDVKSYEPSGTGESPLATISDWVNTTCPKCGGPAKRETNTMPQWAGSSWYYLRYIDPKNNEALVNKQKEKYWSPVDFYVGGAEHATRHLIYARFWHKFLFDIGVVNYEEPFQKLKAVGLIIGEDGRKMSKRWGNVINPDEVVAKYGADALRLYEMFMSPFSDASAWNTNGLIGVRKFLDRVYNISVSEEIDSPAVVNVLHKTIKKVADDILDFKFNTAVSAMMILVNTVYEQGGKMNKANYALLLQILAPFAPHLTEELWANIGAKGSIFATIYPAYNPELMKDSMVTVVVSVNGKVRANLNLPAGISEEAAMTVALENDIIKKWLDGKTIIKKIFVPDKLINIVIK</sequence>
<evidence type="ECO:0000259" key="11">
    <source>
        <dbReference type="Pfam" id="PF08264"/>
    </source>
</evidence>
<proteinExistence type="inferred from homology"/>
<keyword evidence="5 8" id="KW-0648">Protein biosynthesis</keyword>
<evidence type="ECO:0000256" key="4">
    <source>
        <dbReference type="ARBA" id="ARBA00022840"/>
    </source>
</evidence>
<keyword evidence="4 8" id="KW-0067">ATP-binding</keyword>
<comment type="similarity">
    <text evidence="1 8 9">Belongs to the class-I aminoacyl-tRNA synthetase family.</text>
</comment>
<dbReference type="InterPro" id="IPR002302">
    <property type="entry name" value="Leu-tRNA-ligase"/>
</dbReference>
<dbReference type="FunFam" id="3.40.50.620:FF:000056">
    <property type="entry name" value="Leucine--tRNA ligase"/>
    <property type="match status" value="1"/>
</dbReference>
<evidence type="ECO:0000256" key="8">
    <source>
        <dbReference type="HAMAP-Rule" id="MF_00049"/>
    </source>
</evidence>
<organism evidence="14 15">
    <name type="scientific">Candidatus Falkowbacteria bacterium CG1_02_41_21</name>
    <dbReference type="NCBI Taxonomy" id="1805147"/>
    <lineage>
        <taxon>Bacteria</taxon>
        <taxon>Candidatus Falkowiibacteriota</taxon>
    </lineage>
</organism>
<dbReference type="EMBL" id="MNUV01000001">
    <property type="protein sequence ID" value="OIO08554.1"/>
    <property type="molecule type" value="Genomic_DNA"/>
</dbReference>
<dbReference type="Pfam" id="PF08264">
    <property type="entry name" value="Anticodon_1"/>
    <property type="match status" value="1"/>
</dbReference>
<dbReference type="Gene3D" id="3.40.50.620">
    <property type="entry name" value="HUPs"/>
    <property type="match status" value="2"/>
</dbReference>
<dbReference type="Gene3D" id="3.10.20.590">
    <property type="match status" value="1"/>
</dbReference>
<dbReference type="Pfam" id="PF09334">
    <property type="entry name" value="tRNA-synt_1g"/>
    <property type="match status" value="1"/>
</dbReference>
<evidence type="ECO:0000259" key="12">
    <source>
        <dbReference type="Pfam" id="PF09334"/>
    </source>
</evidence>
<gene>
    <name evidence="8" type="primary">leuS</name>
    <name evidence="14" type="ORF">AUJ35_00020</name>
</gene>
<dbReference type="Pfam" id="PF00133">
    <property type="entry name" value="tRNA-synt_1"/>
    <property type="match status" value="1"/>
</dbReference>
<dbReference type="CDD" id="cd07958">
    <property type="entry name" value="Anticodon_Ia_Leu_BEm"/>
    <property type="match status" value="1"/>
</dbReference>
<dbReference type="CDD" id="cd00812">
    <property type="entry name" value="LeuRS_core"/>
    <property type="match status" value="1"/>
</dbReference>
<dbReference type="SUPFAM" id="SSF47323">
    <property type="entry name" value="Anticodon-binding domain of a subclass of class I aminoacyl-tRNA synthetases"/>
    <property type="match status" value="1"/>
</dbReference>
<dbReference type="GO" id="GO:0002161">
    <property type="term" value="F:aminoacyl-tRNA deacylase activity"/>
    <property type="evidence" value="ECO:0007669"/>
    <property type="project" value="InterPro"/>
</dbReference>
<dbReference type="GO" id="GO:0006429">
    <property type="term" value="P:leucyl-tRNA aminoacylation"/>
    <property type="evidence" value="ECO:0007669"/>
    <property type="project" value="UniProtKB-UniRule"/>
</dbReference>
<feature type="domain" description="Leucyl-tRNA synthetase editing" evidence="13">
    <location>
        <begin position="219"/>
        <end position="423"/>
    </location>
</feature>
<evidence type="ECO:0000256" key="3">
    <source>
        <dbReference type="ARBA" id="ARBA00022741"/>
    </source>
</evidence>
<feature type="binding site" evidence="8">
    <location>
        <position position="604"/>
    </location>
    <ligand>
        <name>ATP</name>
        <dbReference type="ChEBI" id="CHEBI:30616"/>
    </ligand>
</feature>
<dbReference type="NCBIfam" id="TIGR00396">
    <property type="entry name" value="leuS_bact"/>
    <property type="match status" value="1"/>
</dbReference>
<feature type="domain" description="Methionyl/Leucyl tRNA synthetase" evidence="12">
    <location>
        <begin position="37"/>
        <end position="178"/>
    </location>
</feature>